<comment type="subunit">
    <text evidence="8">Oligomerizes as a right-handed, spiral filament on DNA at oriC.</text>
</comment>
<keyword evidence="5 8" id="KW-0067">ATP-binding</keyword>
<feature type="region of interest" description="Domain I, interacts with DnaA modulators" evidence="8">
    <location>
        <begin position="1"/>
        <end position="95"/>
    </location>
</feature>
<dbReference type="GO" id="GO:0005524">
    <property type="term" value="F:ATP binding"/>
    <property type="evidence" value="ECO:0007669"/>
    <property type="project" value="UniProtKB-UniRule"/>
</dbReference>
<comment type="function">
    <text evidence="8 10">Plays an essential role in the initiation and regulation of chromosomal replication. ATP-DnaA binds to the origin of replication (oriC) to initiate formation of the DNA replication initiation complex once per cell cycle. Binds the DnaA box (a 9 base pair repeat at the origin) and separates the double-stranded (ds)DNA. Forms a right-handed helical filament on oriC DNA; dsDNA binds to the exterior of the filament while single-stranded (ss)DNA is stabiized in the filament's interior. The ATP-DnaA-oriC complex binds and stabilizes one strand of the AT-rich DNA unwinding element (DUE), permitting loading of DNA polymerase. After initiation quickly degrades to an ADP-DnaA complex that is not apt for DNA replication. Binds acidic phospholipids.</text>
</comment>
<evidence type="ECO:0000256" key="3">
    <source>
        <dbReference type="ARBA" id="ARBA00022705"/>
    </source>
</evidence>
<dbReference type="InterPro" id="IPR020591">
    <property type="entry name" value="Chromosome_initiator_DnaA-like"/>
</dbReference>
<evidence type="ECO:0000256" key="4">
    <source>
        <dbReference type="ARBA" id="ARBA00022741"/>
    </source>
</evidence>
<evidence type="ECO:0000313" key="15">
    <source>
        <dbReference type="Proteomes" id="UP000178849"/>
    </source>
</evidence>
<dbReference type="GO" id="GO:0005737">
    <property type="term" value="C:cytoplasm"/>
    <property type="evidence" value="ECO:0007669"/>
    <property type="project" value="UniProtKB-SubCell"/>
</dbReference>
<dbReference type="Gene3D" id="3.30.300.180">
    <property type="match status" value="1"/>
</dbReference>
<evidence type="ECO:0000259" key="13">
    <source>
        <dbReference type="SMART" id="SM00760"/>
    </source>
</evidence>
<sequence length="454" mass="51021">MNNEQLWQAVLGELELLISKANFTTWFKNTFIASLDGENLVIAAPNAFTKAWLEKKYAEQIAQAIKNITNDSIKKIGFIVETTKQAALKQSVDAVTARVSATPLNASEPVEANKFGLNKKYLFNNFIVGKGNELAHAAGRAITEKLGEAYNPFFIYGGVGLGKTHLVQAIGNEVLKTNPRLKVLYINSEKFTNDYVQAIKTGQTESFKRLYRNVDVLLVDDVHFMSGKEQTQEEFFHTFNALHQNNKQIVLSSDRPPKAIPDIEQRLVSRFEWGMTADITAPDLETRIAILEAKCQEKNAALDRGIIEYLAKTIQNNIRELEGSLNRILAYHELNNTIPSLESTMQVMQAITASTPKGNLTPRKLIEAVSTYFDVAISDLTGASRRKELVNPRQIVMFLMREEIKSSYPSIGQELGGRDHTTAIHACNKIHLALEKDEKLKNDISQIKQRLYHQ</sequence>
<dbReference type="InterPro" id="IPR010921">
    <property type="entry name" value="Trp_repressor/repl_initiator"/>
</dbReference>
<gene>
    <name evidence="8" type="primary">dnaA</name>
    <name evidence="14" type="ORF">A2927_01370</name>
</gene>
<comment type="caution">
    <text evidence="8">Lacks conserved residue(s) required for the propagation of feature annotation.</text>
</comment>
<dbReference type="Gene3D" id="1.10.8.60">
    <property type="match status" value="1"/>
</dbReference>
<keyword evidence="6 8" id="KW-0446">Lipid-binding</keyword>
<proteinExistence type="inferred from homology"/>
<evidence type="ECO:0000256" key="6">
    <source>
        <dbReference type="ARBA" id="ARBA00023121"/>
    </source>
</evidence>
<evidence type="ECO:0000256" key="8">
    <source>
        <dbReference type="HAMAP-Rule" id="MF_00377"/>
    </source>
</evidence>
<dbReference type="InterPro" id="IPR001957">
    <property type="entry name" value="Chromosome_initiator_DnaA"/>
</dbReference>
<dbReference type="InterPro" id="IPR013159">
    <property type="entry name" value="DnaA_C"/>
</dbReference>
<dbReference type="InterPro" id="IPR003593">
    <property type="entry name" value="AAA+_ATPase"/>
</dbReference>
<dbReference type="GO" id="GO:0006270">
    <property type="term" value="P:DNA replication initiation"/>
    <property type="evidence" value="ECO:0007669"/>
    <property type="project" value="UniProtKB-UniRule"/>
</dbReference>
<evidence type="ECO:0000259" key="12">
    <source>
        <dbReference type="SMART" id="SM00382"/>
    </source>
</evidence>
<comment type="domain">
    <text evidence="8">Domain I is involved in oligomerization and binding regulators, domain II is flexibile and of varying length in different bacteria, domain III forms the AAA+ region, while domain IV binds dsDNA.</text>
</comment>
<dbReference type="GO" id="GO:0005886">
    <property type="term" value="C:plasma membrane"/>
    <property type="evidence" value="ECO:0007669"/>
    <property type="project" value="TreeGrafter"/>
</dbReference>
<feature type="binding site" evidence="8">
    <location>
        <position position="162"/>
    </location>
    <ligand>
        <name>ATP</name>
        <dbReference type="ChEBI" id="CHEBI:30616"/>
    </ligand>
</feature>
<keyword evidence="4 8" id="KW-0547">Nucleotide-binding</keyword>
<protein>
    <recommendedName>
        <fullName evidence="8 9">Chromosomal replication initiator protein DnaA</fullName>
    </recommendedName>
</protein>
<dbReference type="Gene3D" id="1.10.1750.10">
    <property type="match status" value="1"/>
</dbReference>
<feature type="binding site" evidence="8">
    <location>
        <position position="164"/>
    </location>
    <ligand>
        <name>ATP</name>
        <dbReference type="ChEBI" id="CHEBI:30616"/>
    </ligand>
</feature>
<dbReference type="EMBL" id="MHKL01000003">
    <property type="protein sequence ID" value="OGY89994.1"/>
    <property type="molecule type" value="Genomic_DNA"/>
</dbReference>
<feature type="binding site" evidence="8">
    <location>
        <position position="160"/>
    </location>
    <ligand>
        <name>ATP</name>
        <dbReference type="ChEBI" id="CHEBI:30616"/>
    </ligand>
</feature>
<dbReference type="AlphaFoldDB" id="A0A1G2BLD8"/>
<evidence type="ECO:0000256" key="2">
    <source>
        <dbReference type="ARBA" id="ARBA00022490"/>
    </source>
</evidence>
<evidence type="ECO:0000256" key="11">
    <source>
        <dbReference type="RuleBase" id="RU004227"/>
    </source>
</evidence>
<evidence type="ECO:0000313" key="14">
    <source>
        <dbReference type="EMBL" id="OGY89994.1"/>
    </source>
</evidence>
<keyword evidence="3 8" id="KW-0235">DNA replication</keyword>
<dbReference type="STRING" id="1798550.A2927_01370"/>
<dbReference type="SUPFAM" id="SSF52540">
    <property type="entry name" value="P-loop containing nucleoside triphosphate hydrolases"/>
    <property type="match status" value="1"/>
</dbReference>
<feature type="region of interest" description="Domain III, AAA+ region" evidence="8">
    <location>
        <begin position="116"/>
        <end position="332"/>
    </location>
</feature>
<keyword evidence="7 8" id="KW-0238">DNA-binding</keyword>
<keyword evidence="2 8" id="KW-0963">Cytoplasm</keyword>
<dbReference type="SMART" id="SM00382">
    <property type="entry name" value="AAA"/>
    <property type="match status" value="1"/>
</dbReference>
<feature type="region of interest" description="Domain IV, binds dsDNA" evidence="8">
    <location>
        <begin position="333"/>
        <end position="454"/>
    </location>
</feature>
<dbReference type="FunFam" id="3.40.50.300:FF:000668">
    <property type="entry name" value="Chromosomal replication initiator protein DnaA"/>
    <property type="match status" value="1"/>
</dbReference>
<dbReference type="GO" id="GO:0006275">
    <property type="term" value="P:regulation of DNA replication"/>
    <property type="evidence" value="ECO:0007669"/>
    <property type="project" value="UniProtKB-UniRule"/>
</dbReference>
<organism evidence="14 15">
    <name type="scientific">Candidatus Komeilibacteria bacterium RIFCSPLOWO2_01_FULL_45_10</name>
    <dbReference type="NCBI Taxonomy" id="1798550"/>
    <lineage>
        <taxon>Bacteria</taxon>
        <taxon>Candidatus Komeiliibacteriota</taxon>
    </lineage>
</organism>
<comment type="subcellular location">
    <subcellularLocation>
        <location evidence="8">Cytoplasm</location>
    </subcellularLocation>
</comment>
<dbReference type="CDD" id="cd00009">
    <property type="entry name" value="AAA"/>
    <property type="match status" value="1"/>
</dbReference>
<dbReference type="InterPro" id="IPR027417">
    <property type="entry name" value="P-loop_NTPase"/>
</dbReference>
<dbReference type="NCBIfam" id="TIGR00362">
    <property type="entry name" value="DnaA"/>
    <property type="match status" value="1"/>
</dbReference>
<feature type="domain" description="AAA+ ATPase" evidence="12">
    <location>
        <begin position="149"/>
        <end position="280"/>
    </location>
</feature>
<dbReference type="PANTHER" id="PTHR30050:SF2">
    <property type="entry name" value="CHROMOSOMAL REPLICATION INITIATOR PROTEIN DNAA"/>
    <property type="match status" value="1"/>
</dbReference>
<feature type="binding site" evidence="8">
    <location>
        <position position="163"/>
    </location>
    <ligand>
        <name>ATP</name>
        <dbReference type="ChEBI" id="CHEBI:30616"/>
    </ligand>
</feature>
<evidence type="ECO:0000256" key="9">
    <source>
        <dbReference type="NCBIfam" id="TIGR00362"/>
    </source>
</evidence>
<evidence type="ECO:0000256" key="1">
    <source>
        <dbReference type="ARBA" id="ARBA00006583"/>
    </source>
</evidence>
<dbReference type="CDD" id="cd06571">
    <property type="entry name" value="Bac_DnaA_C"/>
    <property type="match status" value="1"/>
</dbReference>
<evidence type="ECO:0000256" key="7">
    <source>
        <dbReference type="ARBA" id="ARBA00023125"/>
    </source>
</evidence>
<dbReference type="Gene3D" id="3.40.50.300">
    <property type="entry name" value="P-loop containing nucleotide triphosphate hydrolases"/>
    <property type="match status" value="1"/>
</dbReference>
<evidence type="ECO:0000256" key="10">
    <source>
        <dbReference type="RuleBase" id="RU000577"/>
    </source>
</evidence>
<dbReference type="SUPFAM" id="SSF48295">
    <property type="entry name" value="TrpR-like"/>
    <property type="match status" value="1"/>
</dbReference>
<dbReference type="Proteomes" id="UP000178849">
    <property type="component" value="Unassembled WGS sequence"/>
</dbReference>
<dbReference type="Pfam" id="PF11638">
    <property type="entry name" value="DnaA_N"/>
    <property type="match status" value="1"/>
</dbReference>
<dbReference type="GO" id="GO:0008289">
    <property type="term" value="F:lipid binding"/>
    <property type="evidence" value="ECO:0007669"/>
    <property type="project" value="UniProtKB-KW"/>
</dbReference>
<dbReference type="InterPro" id="IPR038454">
    <property type="entry name" value="DnaA_N_sf"/>
</dbReference>
<evidence type="ECO:0000256" key="5">
    <source>
        <dbReference type="ARBA" id="ARBA00022840"/>
    </source>
</evidence>
<dbReference type="InterPro" id="IPR013317">
    <property type="entry name" value="DnaA_dom"/>
</dbReference>
<dbReference type="PANTHER" id="PTHR30050">
    <property type="entry name" value="CHROMOSOMAL REPLICATION INITIATOR PROTEIN DNAA"/>
    <property type="match status" value="1"/>
</dbReference>
<feature type="domain" description="Chromosomal replication initiator DnaA C-terminal" evidence="13">
    <location>
        <begin position="361"/>
        <end position="430"/>
    </location>
</feature>
<accession>A0A1G2BLD8</accession>
<reference evidence="14 15" key="1">
    <citation type="journal article" date="2016" name="Nat. Commun.">
        <title>Thousands of microbial genomes shed light on interconnected biogeochemical processes in an aquifer system.</title>
        <authorList>
            <person name="Anantharaman K."/>
            <person name="Brown C.T."/>
            <person name="Hug L.A."/>
            <person name="Sharon I."/>
            <person name="Castelle C.J."/>
            <person name="Probst A.J."/>
            <person name="Thomas B.C."/>
            <person name="Singh A."/>
            <person name="Wilkins M.J."/>
            <person name="Karaoz U."/>
            <person name="Brodie E.L."/>
            <person name="Williams K.H."/>
            <person name="Hubbard S.S."/>
            <person name="Banfield J.F."/>
        </authorList>
    </citation>
    <scope>NUCLEOTIDE SEQUENCE [LARGE SCALE GENOMIC DNA]</scope>
</reference>
<dbReference type="Pfam" id="PF08299">
    <property type="entry name" value="Bac_DnaA_C"/>
    <property type="match status" value="1"/>
</dbReference>
<name>A0A1G2BLD8_9BACT</name>
<comment type="similarity">
    <text evidence="1 8 11">Belongs to the DnaA family.</text>
</comment>
<dbReference type="Pfam" id="PF00308">
    <property type="entry name" value="Bac_DnaA"/>
    <property type="match status" value="1"/>
</dbReference>
<dbReference type="PRINTS" id="PR00051">
    <property type="entry name" value="DNAA"/>
</dbReference>
<dbReference type="SMART" id="SM00760">
    <property type="entry name" value="Bac_DnaA_C"/>
    <property type="match status" value="1"/>
</dbReference>
<dbReference type="InterPro" id="IPR024633">
    <property type="entry name" value="DnaA_N_dom"/>
</dbReference>
<dbReference type="HAMAP" id="MF_00377">
    <property type="entry name" value="DnaA_bact"/>
    <property type="match status" value="1"/>
</dbReference>
<dbReference type="GO" id="GO:0003688">
    <property type="term" value="F:DNA replication origin binding"/>
    <property type="evidence" value="ECO:0007669"/>
    <property type="project" value="UniProtKB-UniRule"/>
</dbReference>
<comment type="caution">
    <text evidence="14">The sequence shown here is derived from an EMBL/GenBank/DDBJ whole genome shotgun (WGS) entry which is preliminary data.</text>
</comment>